<protein>
    <submittedName>
        <fullName evidence="14">Probable G-protein coupled receptor No9</fullName>
    </submittedName>
</protein>
<feature type="region of interest" description="Disordered" evidence="10">
    <location>
        <begin position="346"/>
        <end position="367"/>
    </location>
</feature>
<comment type="similarity">
    <text evidence="9">Belongs to the G-protein coupled receptor 1 family.</text>
</comment>
<dbReference type="PROSITE" id="PS00237">
    <property type="entry name" value="G_PROTEIN_RECEP_F1_1"/>
    <property type="match status" value="1"/>
</dbReference>
<feature type="domain" description="G-protein coupled receptors family 1 profile" evidence="12">
    <location>
        <begin position="42"/>
        <end position="296"/>
    </location>
</feature>
<evidence type="ECO:0000256" key="11">
    <source>
        <dbReference type="SAM" id="Phobius"/>
    </source>
</evidence>
<dbReference type="InterPro" id="IPR017452">
    <property type="entry name" value="GPCR_Rhodpsn_7TM"/>
</dbReference>
<dbReference type="GO" id="GO:0045202">
    <property type="term" value="C:synapse"/>
    <property type="evidence" value="ECO:0007669"/>
    <property type="project" value="GOC"/>
</dbReference>
<feature type="transmembrane region" description="Helical" evidence="11">
    <location>
        <begin position="63"/>
        <end position="83"/>
    </location>
</feature>
<dbReference type="GO" id="GO:0007187">
    <property type="term" value="P:G protein-coupled receptor signaling pathway, coupled to cyclic nucleotide second messenger"/>
    <property type="evidence" value="ECO:0007669"/>
    <property type="project" value="TreeGrafter"/>
</dbReference>
<keyword evidence="2" id="KW-1003">Cell membrane</keyword>
<evidence type="ECO:0000256" key="2">
    <source>
        <dbReference type="ARBA" id="ARBA00022475"/>
    </source>
</evidence>
<comment type="subcellular location">
    <subcellularLocation>
        <location evidence="1">Cell membrane</location>
        <topology evidence="1">Multi-pass membrane protein</topology>
    </subcellularLocation>
</comment>
<keyword evidence="5 9" id="KW-0297">G-protein coupled receptor</keyword>
<dbReference type="RefSeq" id="XP_031569928.1">
    <property type="nucleotide sequence ID" value="XM_031714068.1"/>
</dbReference>
<feature type="transmembrane region" description="Helical" evidence="11">
    <location>
        <begin position="276"/>
        <end position="299"/>
    </location>
</feature>
<evidence type="ECO:0000256" key="10">
    <source>
        <dbReference type="SAM" id="MobiDB-lite"/>
    </source>
</evidence>
<dbReference type="GO" id="GO:0007268">
    <property type="term" value="P:chemical synaptic transmission"/>
    <property type="evidence" value="ECO:0007669"/>
    <property type="project" value="TreeGrafter"/>
</dbReference>
<evidence type="ECO:0000313" key="14">
    <source>
        <dbReference type="RefSeq" id="XP_031569928.1"/>
    </source>
</evidence>
<feature type="transmembrane region" description="Helical" evidence="11">
    <location>
        <begin position="147"/>
        <end position="165"/>
    </location>
</feature>
<dbReference type="GO" id="GO:0030425">
    <property type="term" value="C:dendrite"/>
    <property type="evidence" value="ECO:0007669"/>
    <property type="project" value="TreeGrafter"/>
</dbReference>
<keyword evidence="8 9" id="KW-0807">Transducer</keyword>
<evidence type="ECO:0000256" key="8">
    <source>
        <dbReference type="ARBA" id="ARBA00023224"/>
    </source>
</evidence>
<dbReference type="GO" id="GO:0005886">
    <property type="term" value="C:plasma membrane"/>
    <property type="evidence" value="ECO:0007669"/>
    <property type="project" value="UniProtKB-SubCell"/>
</dbReference>
<evidence type="ECO:0000256" key="4">
    <source>
        <dbReference type="ARBA" id="ARBA00022989"/>
    </source>
</evidence>
<feature type="transmembrane region" description="Helical" evidence="11">
    <location>
        <begin position="103"/>
        <end position="126"/>
    </location>
</feature>
<dbReference type="InterPro" id="IPR000276">
    <property type="entry name" value="GPCR_Rhodpsn"/>
</dbReference>
<feature type="transmembrane region" description="Helical" evidence="11">
    <location>
        <begin position="171"/>
        <end position="198"/>
    </location>
</feature>
<dbReference type="CDD" id="cd14967">
    <property type="entry name" value="7tmA_amine_R-like"/>
    <property type="match status" value="1"/>
</dbReference>
<dbReference type="PANTHER" id="PTHR24247:SF202">
    <property type="entry name" value="5-HYDROXYTRYPTAMINE RECEPTOR 1"/>
    <property type="match status" value="1"/>
</dbReference>
<dbReference type="AlphaFoldDB" id="A0A6P8IUV1"/>
<name>A0A6P8IUV1_ACTTE</name>
<dbReference type="Pfam" id="PF00001">
    <property type="entry name" value="7tm_1"/>
    <property type="match status" value="1"/>
</dbReference>
<reference evidence="14" key="1">
    <citation type="submission" date="2025-08" db="UniProtKB">
        <authorList>
            <consortium name="RefSeq"/>
        </authorList>
    </citation>
    <scope>IDENTIFICATION</scope>
    <source>
        <tissue evidence="14">Tentacle</tissue>
    </source>
</reference>
<keyword evidence="4 11" id="KW-1133">Transmembrane helix</keyword>
<dbReference type="KEGG" id="aten:116304344"/>
<keyword evidence="6 11" id="KW-0472">Membrane</keyword>
<feature type="transmembrane region" description="Helical" evidence="11">
    <location>
        <begin position="240"/>
        <end position="264"/>
    </location>
</feature>
<evidence type="ECO:0000256" key="6">
    <source>
        <dbReference type="ARBA" id="ARBA00023136"/>
    </source>
</evidence>
<accession>A0A6P8IUV1</accession>
<dbReference type="PANTHER" id="PTHR24247">
    <property type="entry name" value="5-HYDROXYTRYPTAMINE RECEPTOR"/>
    <property type="match status" value="1"/>
</dbReference>
<keyword evidence="13" id="KW-1185">Reference proteome</keyword>
<feature type="transmembrane region" description="Helical" evidence="11">
    <location>
        <begin position="27"/>
        <end position="51"/>
    </location>
</feature>
<keyword evidence="7 9" id="KW-0675">Receptor</keyword>
<evidence type="ECO:0000256" key="9">
    <source>
        <dbReference type="RuleBase" id="RU000688"/>
    </source>
</evidence>
<sequence length="367" mass="41728">MANISQALNNDGRNATFPYEEGPYTTVFIVLLFFLIIATVLTNSAVFFAVYTFRGLRTVTNCFVISLASADLAVALISMPTWLMQGLLQLQEDEGIVFHMSTVWVELFCCSASIFNATLVSIDRYLAINKPLRYREMVTRRRANKSIIAVWILSFLVAAISYLQFKGNEYIYGIAIFLFITIFCIPLCIMCFSYISIYRAAVAQLSKMSCNGHMLSMGEEEKKKFLNAERRKRFYKELRITKTLAITVSLFAIAWAPYLIMIIIETFYQDIVIPFAFEAVALWIPFINSFANPLIYTGINKDFRKALKKLLCSNRSICYCAQKDDTERSRGNAFLSLAGSLHGDETATTSFNRTSNSRRQEMQCTSL</sequence>
<dbReference type="GO" id="GO:0004993">
    <property type="term" value="F:G protein-coupled serotonin receptor activity"/>
    <property type="evidence" value="ECO:0007669"/>
    <property type="project" value="TreeGrafter"/>
</dbReference>
<dbReference type="InParanoid" id="A0A6P8IUV1"/>
<evidence type="ECO:0000256" key="7">
    <source>
        <dbReference type="ARBA" id="ARBA00023170"/>
    </source>
</evidence>
<dbReference type="PRINTS" id="PR00237">
    <property type="entry name" value="GPCRRHODOPSN"/>
</dbReference>
<dbReference type="OrthoDB" id="5951059at2759"/>
<dbReference type="GeneID" id="116304344"/>
<evidence type="ECO:0000313" key="13">
    <source>
        <dbReference type="Proteomes" id="UP000515163"/>
    </source>
</evidence>
<keyword evidence="3 9" id="KW-0812">Transmembrane</keyword>
<dbReference type="SUPFAM" id="SSF81321">
    <property type="entry name" value="Family A G protein-coupled receptor-like"/>
    <property type="match status" value="1"/>
</dbReference>
<dbReference type="GO" id="GO:0030594">
    <property type="term" value="F:neurotransmitter receptor activity"/>
    <property type="evidence" value="ECO:0007669"/>
    <property type="project" value="TreeGrafter"/>
</dbReference>
<evidence type="ECO:0000259" key="12">
    <source>
        <dbReference type="PROSITE" id="PS50262"/>
    </source>
</evidence>
<dbReference type="Proteomes" id="UP000515163">
    <property type="component" value="Unplaced"/>
</dbReference>
<dbReference type="SMART" id="SM01381">
    <property type="entry name" value="7TM_GPCR_Srsx"/>
    <property type="match status" value="1"/>
</dbReference>
<dbReference type="PROSITE" id="PS50262">
    <property type="entry name" value="G_PROTEIN_RECEP_F1_2"/>
    <property type="match status" value="1"/>
</dbReference>
<dbReference type="Gene3D" id="1.20.1070.10">
    <property type="entry name" value="Rhodopsin 7-helix transmembrane proteins"/>
    <property type="match status" value="1"/>
</dbReference>
<proteinExistence type="inferred from homology"/>
<evidence type="ECO:0000256" key="1">
    <source>
        <dbReference type="ARBA" id="ARBA00004651"/>
    </source>
</evidence>
<evidence type="ECO:0000256" key="5">
    <source>
        <dbReference type="ARBA" id="ARBA00023040"/>
    </source>
</evidence>
<gene>
    <name evidence="14" type="primary">LOC116304344</name>
</gene>
<evidence type="ECO:0000256" key="3">
    <source>
        <dbReference type="ARBA" id="ARBA00022692"/>
    </source>
</evidence>
<organism evidence="13 14">
    <name type="scientific">Actinia tenebrosa</name>
    <name type="common">Australian red waratah sea anemone</name>
    <dbReference type="NCBI Taxonomy" id="6105"/>
    <lineage>
        <taxon>Eukaryota</taxon>
        <taxon>Metazoa</taxon>
        <taxon>Cnidaria</taxon>
        <taxon>Anthozoa</taxon>
        <taxon>Hexacorallia</taxon>
        <taxon>Actiniaria</taxon>
        <taxon>Actiniidae</taxon>
        <taxon>Actinia</taxon>
    </lineage>
</organism>